<feature type="domain" description="Amidase" evidence="2">
    <location>
        <begin position="75"/>
        <end position="384"/>
    </location>
</feature>
<dbReference type="Gene3D" id="3.90.1300.10">
    <property type="entry name" value="Amidase signature (AS) domain"/>
    <property type="match status" value="1"/>
</dbReference>
<evidence type="ECO:0000313" key="4">
    <source>
        <dbReference type="Proteomes" id="UP000242875"/>
    </source>
</evidence>
<dbReference type="EMBL" id="MVBO01000035">
    <property type="protein sequence ID" value="OZJ04571.1"/>
    <property type="molecule type" value="Genomic_DNA"/>
</dbReference>
<organism evidence="3 4">
    <name type="scientific">Bifiguratus adelaidae</name>
    <dbReference type="NCBI Taxonomy" id="1938954"/>
    <lineage>
        <taxon>Eukaryota</taxon>
        <taxon>Fungi</taxon>
        <taxon>Fungi incertae sedis</taxon>
        <taxon>Mucoromycota</taxon>
        <taxon>Mucoromycotina</taxon>
        <taxon>Endogonomycetes</taxon>
        <taxon>Endogonales</taxon>
        <taxon>Endogonales incertae sedis</taxon>
        <taxon>Bifiguratus</taxon>
    </lineage>
</organism>
<proteinExistence type="predicted"/>
<feature type="signal peptide" evidence="1">
    <location>
        <begin position="1"/>
        <end position="26"/>
    </location>
</feature>
<dbReference type="Pfam" id="PF01425">
    <property type="entry name" value="Amidase"/>
    <property type="match status" value="1"/>
</dbReference>
<dbReference type="PANTHER" id="PTHR42678">
    <property type="entry name" value="AMIDASE"/>
    <property type="match status" value="1"/>
</dbReference>
<dbReference type="SUPFAM" id="SSF75304">
    <property type="entry name" value="Amidase signature (AS) enzymes"/>
    <property type="match status" value="1"/>
</dbReference>
<dbReference type="Proteomes" id="UP000242875">
    <property type="component" value="Unassembled WGS sequence"/>
</dbReference>
<evidence type="ECO:0000256" key="1">
    <source>
        <dbReference type="SAM" id="SignalP"/>
    </source>
</evidence>
<feature type="chain" id="PRO_5012244046" description="Amidase domain-containing protein" evidence="1">
    <location>
        <begin position="27"/>
        <end position="576"/>
    </location>
</feature>
<keyword evidence="4" id="KW-1185">Reference proteome</keyword>
<dbReference type="PANTHER" id="PTHR42678:SF5">
    <property type="entry name" value="GLUTAMYL-TRNA(GLN) AMIDOTRANSFERASE SUBUNIT A"/>
    <property type="match status" value="1"/>
</dbReference>
<protein>
    <recommendedName>
        <fullName evidence="2">Amidase domain-containing protein</fullName>
    </recommendedName>
</protein>
<reference evidence="3 4" key="1">
    <citation type="journal article" date="2017" name="Mycologia">
        <title>Bifiguratus adelaidae, gen. et sp. nov., a new member of Mucoromycotina in endophytic and soil-dwelling habitats.</title>
        <authorList>
            <person name="Torres-Cruz T.J."/>
            <person name="Billingsley Tobias T.L."/>
            <person name="Almatruk M."/>
            <person name="Hesse C."/>
            <person name="Kuske C.R."/>
            <person name="Desiro A."/>
            <person name="Benucci G.M."/>
            <person name="Bonito G."/>
            <person name="Stajich J.E."/>
            <person name="Dunlap C."/>
            <person name="Arnold A.E."/>
            <person name="Porras-Alfaro A."/>
        </authorList>
    </citation>
    <scope>NUCLEOTIDE SEQUENCE [LARGE SCALE GENOMIC DNA]</scope>
    <source>
        <strain evidence="3 4">AZ0501</strain>
    </source>
</reference>
<evidence type="ECO:0000313" key="3">
    <source>
        <dbReference type="EMBL" id="OZJ04571.1"/>
    </source>
</evidence>
<dbReference type="InterPro" id="IPR023631">
    <property type="entry name" value="Amidase_dom"/>
</dbReference>
<evidence type="ECO:0000259" key="2">
    <source>
        <dbReference type="Pfam" id="PF01425"/>
    </source>
</evidence>
<dbReference type="OrthoDB" id="566138at2759"/>
<dbReference type="InterPro" id="IPR036928">
    <property type="entry name" value="AS_sf"/>
</dbReference>
<sequence>MHFSLTLGRLFAQALIFSSVLSLADSAAIKSDGHGKGSDKGNSNGGHFVPFDPLEATIDSIHAAVYGQTATCRQIVEAYIARIVEYNPQINAILTLNPNALTISDSLDMALANGDSIAKAPLFCVPMFVKDNYDTFDMPTTAGVLALAGAQPPSDAPTIAALRKAGAVIMGKTNLQELALEGLCVSSLGGQTYNPYDLTRTPGGSSGGTGASVAASLACLGTGTDTVNSIRSPASSNSLVGIRATQGLISRSGIVPVSWSQDIAGPLARTVRDAAIGLSVMASVGYDPADNRTAIGEGHRYKDYTKFITGTALKKQPRIGVLDIMFSNATDPEIQAVNTVMNEAIAKIAAAGAEIVHISDPFYNVSALSAAYDVQRFEFRQLMDAYLSAPGEKTPVPDLAALVATGKWFLAPTQKTWFQQVFNYSTWSPGYDVGVAGAYNNVTIHLMDLFASQNLTALIYPEQNRLVVQVGSPGQSGRNGELAGVAGVPVVVIPAGFSSPNTTAPVGVPVGMEILGMPFTEGPLIDLADSIESVLKARKIPSLFNHQVPAKHLDSVPVITPNNTLPYPYHLGPYTN</sequence>
<comment type="caution">
    <text evidence="3">The sequence shown here is derived from an EMBL/GenBank/DDBJ whole genome shotgun (WGS) entry which is preliminary data.</text>
</comment>
<accession>A0A261Y1V3</accession>
<keyword evidence="1" id="KW-0732">Signal</keyword>
<dbReference type="AlphaFoldDB" id="A0A261Y1V3"/>
<gene>
    <name evidence="3" type="ORF">BZG36_02756</name>
</gene>
<name>A0A261Y1V3_9FUNG</name>